<reference evidence="6" key="1">
    <citation type="journal article" date="2023" name="Nat. Commun.">
        <title>Diploid and tetraploid genomes of Acorus and the evolution of monocots.</title>
        <authorList>
            <person name="Ma L."/>
            <person name="Liu K.W."/>
            <person name="Li Z."/>
            <person name="Hsiao Y.Y."/>
            <person name="Qi Y."/>
            <person name="Fu T."/>
            <person name="Tang G.D."/>
            <person name="Zhang D."/>
            <person name="Sun W.H."/>
            <person name="Liu D.K."/>
            <person name="Li Y."/>
            <person name="Chen G.Z."/>
            <person name="Liu X.D."/>
            <person name="Liao X.Y."/>
            <person name="Jiang Y.T."/>
            <person name="Yu X."/>
            <person name="Hao Y."/>
            <person name="Huang J."/>
            <person name="Zhao X.W."/>
            <person name="Ke S."/>
            <person name="Chen Y.Y."/>
            <person name="Wu W.L."/>
            <person name="Hsu J.L."/>
            <person name="Lin Y.F."/>
            <person name="Huang M.D."/>
            <person name="Li C.Y."/>
            <person name="Huang L."/>
            <person name="Wang Z.W."/>
            <person name="Zhao X."/>
            <person name="Zhong W.Y."/>
            <person name="Peng D.H."/>
            <person name="Ahmad S."/>
            <person name="Lan S."/>
            <person name="Zhang J.S."/>
            <person name="Tsai W.C."/>
            <person name="Van de Peer Y."/>
            <person name="Liu Z.J."/>
        </authorList>
    </citation>
    <scope>NUCLEOTIDE SEQUENCE</scope>
    <source>
        <strain evidence="6">SCP</strain>
    </source>
</reference>
<reference evidence="6" key="2">
    <citation type="submission" date="2023-06" db="EMBL/GenBank/DDBJ databases">
        <authorList>
            <person name="Ma L."/>
            <person name="Liu K.-W."/>
            <person name="Li Z."/>
            <person name="Hsiao Y.-Y."/>
            <person name="Qi Y."/>
            <person name="Fu T."/>
            <person name="Tang G."/>
            <person name="Zhang D."/>
            <person name="Sun W.-H."/>
            <person name="Liu D.-K."/>
            <person name="Li Y."/>
            <person name="Chen G.-Z."/>
            <person name="Liu X.-D."/>
            <person name="Liao X.-Y."/>
            <person name="Jiang Y.-T."/>
            <person name="Yu X."/>
            <person name="Hao Y."/>
            <person name="Huang J."/>
            <person name="Zhao X.-W."/>
            <person name="Ke S."/>
            <person name="Chen Y.-Y."/>
            <person name="Wu W.-L."/>
            <person name="Hsu J.-L."/>
            <person name="Lin Y.-F."/>
            <person name="Huang M.-D."/>
            <person name="Li C.-Y."/>
            <person name="Huang L."/>
            <person name="Wang Z.-W."/>
            <person name="Zhao X."/>
            <person name="Zhong W.-Y."/>
            <person name="Peng D.-H."/>
            <person name="Ahmad S."/>
            <person name="Lan S."/>
            <person name="Zhang J.-S."/>
            <person name="Tsai W.-C."/>
            <person name="Van De Peer Y."/>
            <person name="Liu Z.-J."/>
        </authorList>
    </citation>
    <scope>NUCLEOTIDE SEQUENCE</scope>
    <source>
        <strain evidence="6">SCP</strain>
        <tissue evidence="6">Leaves</tissue>
    </source>
</reference>
<dbReference type="EC" id="2.8.2.-" evidence="3"/>
<dbReference type="EMBL" id="JAUJYN010000093">
    <property type="protein sequence ID" value="KAK1256683.1"/>
    <property type="molecule type" value="Genomic_DNA"/>
</dbReference>
<comment type="caution">
    <text evidence="6">The sequence shown here is derived from an EMBL/GenBank/DDBJ whole genome shotgun (WGS) entry which is preliminary data.</text>
</comment>
<comment type="similarity">
    <text evidence="1 3">Belongs to the sulfotransferase 1 family.</text>
</comment>
<proteinExistence type="inferred from homology"/>
<feature type="compositionally biased region" description="Basic and acidic residues" evidence="4">
    <location>
        <begin position="14"/>
        <end position="23"/>
    </location>
</feature>
<dbReference type="AlphaFoldDB" id="A0AAV8ZW88"/>
<dbReference type="InterPro" id="IPR000863">
    <property type="entry name" value="Sulfotransferase_dom"/>
</dbReference>
<accession>A0AAV8ZW88</accession>
<evidence type="ECO:0000313" key="7">
    <source>
        <dbReference type="Proteomes" id="UP001179952"/>
    </source>
</evidence>
<dbReference type="Gene3D" id="3.40.50.300">
    <property type="entry name" value="P-loop containing nucleotide triphosphate hydrolases"/>
    <property type="match status" value="1"/>
</dbReference>
<feature type="domain" description="Sulfotransferase" evidence="5">
    <location>
        <begin position="174"/>
        <end position="299"/>
    </location>
</feature>
<gene>
    <name evidence="6" type="ORF">QJS04_geneDACA024860</name>
</gene>
<evidence type="ECO:0000256" key="3">
    <source>
        <dbReference type="RuleBase" id="RU361155"/>
    </source>
</evidence>
<dbReference type="Proteomes" id="UP001179952">
    <property type="component" value="Unassembled WGS sequence"/>
</dbReference>
<dbReference type="GO" id="GO:0008146">
    <property type="term" value="F:sulfotransferase activity"/>
    <property type="evidence" value="ECO:0007669"/>
    <property type="project" value="InterPro"/>
</dbReference>
<evidence type="ECO:0000259" key="5">
    <source>
        <dbReference type="Pfam" id="PF00685"/>
    </source>
</evidence>
<feature type="region of interest" description="Disordered" evidence="4">
    <location>
        <begin position="1"/>
        <end position="23"/>
    </location>
</feature>
<evidence type="ECO:0000256" key="2">
    <source>
        <dbReference type="ARBA" id="ARBA00022679"/>
    </source>
</evidence>
<organism evidence="6 7">
    <name type="scientific">Acorus gramineus</name>
    <name type="common">Dwarf sweet flag</name>
    <dbReference type="NCBI Taxonomy" id="55184"/>
    <lineage>
        <taxon>Eukaryota</taxon>
        <taxon>Viridiplantae</taxon>
        <taxon>Streptophyta</taxon>
        <taxon>Embryophyta</taxon>
        <taxon>Tracheophyta</taxon>
        <taxon>Spermatophyta</taxon>
        <taxon>Magnoliopsida</taxon>
        <taxon>Liliopsida</taxon>
        <taxon>Acoraceae</taxon>
        <taxon>Acorus</taxon>
    </lineage>
</organism>
<evidence type="ECO:0000313" key="6">
    <source>
        <dbReference type="EMBL" id="KAK1256683.1"/>
    </source>
</evidence>
<keyword evidence="7" id="KW-1185">Reference proteome</keyword>
<protein>
    <recommendedName>
        <fullName evidence="3">Sulfotransferase</fullName>
        <ecNumber evidence="3">2.8.2.-</ecNumber>
    </recommendedName>
</protein>
<sequence length="323" mass="36760">MATLPHILNSLTPKTKEESKLSQDQETYKTYQNIITTLPRERGWDHGHLYCYKGFWYRDFHLKGVMAVRDHFVARPTDVLLATSPKSGTLWLKALVFAALSSLNASNPHECVPFLEIQLYTNDRIPDLDALPPPRLFATHIPYSSLPESVKSSNCRIVYLSRDIRDVFVSLFHFGPVWEHVSEYWKVSLERPDNVLFLKYEEMKRDPVLHLKRLAGFLGRQFSEEEEKEGVVEEILRICSFEHLKNLEVNKVGVLETAWGGIENRTFFRSGKVGDWAGCLTPENVRRLERVVEEKVSGSDGLSFFGGSGDQNGLSHSGVCSAS</sequence>
<dbReference type="Pfam" id="PF00685">
    <property type="entry name" value="Sulfotransfer_1"/>
    <property type="match status" value="1"/>
</dbReference>
<dbReference type="SUPFAM" id="SSF52540">
    <property type="entry name" value="P-loop containing nucleoside triphosphate hydrolases"/>
    <property type="match status" value="1"/>
</dbReference>
<dbReference type="PANTHER" id="PTHR11783">
    <property type="entry name" value="SULFOTRANSFERASE SULT"/>
    <property type="match status" value="1"/>
</dbReference>
<keyword evidence="2 3" id="KW-0808">Transferase</keyword>
<name>A0AAV8ZW88_ACOGR</name>
<evidence type="ECO:0000256" key="4">
    <source>
        <dbReference type="SAM" id="MobiDB-lite"/>
    </source>
</evidence>
<dbReference type="InterPro" id="IPR027417">
    <property type="entry name" value="P-loop_NTPase"/>
</dbReference>
<evidence type="ECO:0000256" key="1">
    <source>
        <dbReference type="ARBA" id="ARBA00005771"/>
    </source>
</evidence>